<dbReference type="Proteomes" id="UP000031327">
    <property type="component" value="Unassembled WGS sequence"/>
</dbReference>
<keyword evidence="1" id="KW-0732">Signal</keyword>
<evidence type="ECO:0008006" key="4">
    <source>
        <dbReference type="Google" id="ProtNLM"/>
    </source>
</evidence>
<protein>
    <recommendedName>
        <fullName evidence="4">Solute-binding protein family 3/N-terminal domain-containing protein</fullName>
    </recommendedName>
</protein>
<evidence type="ECO:0000313" key="2">
    <source>
        <dbReference type="EMBL" id="KID54868.1"/>
    </source>
</evidence>
<feature type="signal peptide" evidence="1">
    <location>
        <begin position="1"/>
        <end position="22"/>
    </location>
</feature>
<evidence type="ECO:0000313" key="3">
    <source>
        <dbReference type="Proteomes" id="UP000031327"/>
    </source>
</evidence>
<gene>
    <name evidence="2" type="ORF">JF50_23730</name>
</gene>
<organism evidence="2 3">
    <name type="scientific">Pseudoalteromonas luteoviolacea</name>
    <dbReference type="NCBI Taxonomy" id="43657"/>
    <lineage>
        <taxon>Bacteria</taxon>
        <taxon>Pseudomonadati</taxon>
        <taxon>Pseudomonadota</taxon>
        <taxon>Gammaproteobacteria</taxon>
        <taxon>Alteromonadales</taxon>
        <taxon>Pseudoalteromonadaceae</taxon>
        <taxon>Pseudoalteromonas</taxon>
    </lineage>
</organism>
<evidence type="ECO:0000256" key="1">
    <source>
        <dbReference type="SAM" id="SignalP"/>
    </source>
</evidence>
<feature type="chain" id="PRO_5002149377" description="Solute-binding protein family 3/N-terminal domain-containing protein" evidence="1">
    <location>
        <begin position="23"/>
        <end position="298"/>
    </location>
</feature>
<comment type="caution">
    <text evidence="2">The sequence shown here is derived from an EMBL/GenBank/DDBJ whole genome shotgun (WGS) entry which is preliminary data.</text>
</comment>
<proteinExistence type="predicted"/>
<dbReference type="OrthoDB" id="5452199at2"/>
<dbReference type="AlphaFoldDB" id="A0A0C1MKA3"/>
<name>A0A0C1MKA3_9GAMM</name>
<dbReference type="EMBL" id="JWIC01000010">
    <property type="protein sequence ID" value="KID54868.1"/>
    <property type="molecule type" value="Genomic_DNA"/>
</dbReference>
<sequence length="298" mass="34631">MVWKARKIKLFSFLAFYQLSLAHDCWAQTEYVDIYIRDDVYMNYTTLLSGRSPLDVDNFGGQFVRRDVVDMVLLHQALILGGFDKPFRYRPGNVNFRDSNLLDQGKQLLSFDTYWYEEAQLKADKLFVSDPVIRKGEFYAGLYYARDNEQVANIQSIEDLNKLTAVSSSRWPVDWYTLSALPLKELVDEPTWSSQAQIVNKQWADFMLIHLMPVLGNDFQLANINLVSHPKWVILLDSSRHFVISRLHPDGERAFEALQKGLQKLRKQGKIQAAYRQAGLFPDMNKYKQLNVFDDKGK</sequence>
<accession>A0A0C1MKA3</accession>
<reference evidence="2 3" key="1">
    <citation type="submission" date="2014-12" db="EMBL/GenBank/DDBJ databases">
        <title>Draft Genome Sequence of Pseudoalteromonas luteoviolacea HI1.</title>
        <authorList>
            <person name="Asahina A.Y."/>
            <person name="Hadfield M.G."/>
        </authorList>
    </citation>
    <scope>NUCLEOTIDE SEQUENCE [LARGE SCALE GENOMIC DNA]</scope>
    <source>
        <strain evidence="2 3">HI1</strain>
    </source>
</reference>